<name>A0A0E9VIX9_ANGAN</name>
<accession>A0A0E9VIX9</accession>
<protein>
    <submittedName>
        <fullName evidence="1">Uncharacterized protein</fullName>
    </submittedName>
</protein>
<sequence length="14" mass="1589">MDCLLAFSDSRGHH</sequence>
<proteinExistence type="predicted"/>
<reference evidence="1" key="1">
    <citation type="submission" date="2014-11" db="EMBL/GenBank/DDBJ databases">
        <authorList>
            <person name="Amaro Gonzalez C."/>
        </authorList>
    </citation>
    <scope>NUCLEOTIDE SEQUENCE</scope>
</reference>
<dbReference type="EMBL" id="GBXM01030631">
    <property type="protein sequence ID" value="JAH77946.1"/>
    <property type="molecule type" value="Transcribed_RNA"/>
</dbReference>
<reference evidence="1" key="2">
    <citation type="journal article" date="2015" name="Fish Shellfish Immunol.">
        <title>Early steps in the European eel (Anguilla anguilla)-Vibrio vulnificus interaction in the gills: Role of the RtxA13 toxin.</title>
        <authorList>
            <person name="Callol A."/>
            <person name="Pajuelo D."/>
            <person name="Ebbesson L."/>
            <person name="Teles M."/>
            <person name="MacKenzie S."/>
            <person name="Amaro C."/>
        </authorList>
    </citation>
    <scope>NUCLEOTIDE SEQUENCE</scope>
</reference>
<evidence type="ECO:0000313" key="1">
    <source>
        <dbReference type="EMBL" id="JAH77946.1"/>
    </source>
</evidence>
<organism evidence="1">
    <name type="scientific">Anguilla anguilla</name>
    <name type="common">European freshwater eel</name>
    <name type="synonym">Muraena anguilla</name>
    <dbReference type="NCBI Taxonomy" id="7936"/>
    <lineage>
        <taxon>Eukaryota</taxon>
        <taxon>Metazoa</taxon>
        <taxon>Chordata</taxon>
        <taxon>Craniata</taxon>
        <taxon>Vertebrata</taxon>
        <taxon>Euteleostomi</taxon>
        <taxon>Actinopterygii</taxon>
        <taxon>Neopterygii</taxon>
        <taxon>Teleostei</taxon>
        <taxon>Anguilliformes</taxon>
        <taxon>Anguillidae</taxon>
        <taxon>Anguilla</taxon>
    </lineage>
</organism>